<dbReference type="InterPro" id="IPR032473">
    <property type="entry name" value="Argonaute_Mid_dom"/>
</dbReference>
<dbReference type="SMART" id="SM00950">
    <property type="entry name" value="Piwi"/>
    <property type="match status" value="1"/>
</dbReference>
<protein>
    <recommendedName>
        <fullName evidence="8">Argonaute-like protein</fullName>
    </recommendedName>
</protein>
<dbReference type="OrthoDB" id="10252740at2759"/>
<sequence length="1129" mass="123640">MPPRSAPGRGAGPPRGGGGPGRGRGAGRGGTPGAIAASVRGQSGHVPAHITTVGVRRPGFGTGGRAISVIVNAFATSVPDGMIYHYDDLDNFWLHVDVTPEKLPARVNMQLFNRLRQSAPFPQPLVYDGRKNAFSMSQLALGPNNSGQFDVTLPQEGPATGRPPKVYKMKVTLVAEINAEILHRFIAGQQSQDNTVLTSIMALNVAIRMGPNNKYPFNTRSFFTDKGKQRIGAGIELWRGYFQSLRPSQNQMYVNIDIATGLMYREGPLLDLCLEFLNQRDPSNLSPARRFPDRERLRLQRFISNMRVMTTYGGKKKAYVVKKVSVQAASQIRFTTRDGRSVTVADYFRSALNVPLKFPDVVCVEVGSGAMLPLEVCMVPPGQIMRKQIPADKTNDVLNFSKQSPSERLNSIREGLKVLEYGQSEYVREFGMNISSTPMSVTARILRPPTLKYGPGSKEATIEPRFGAWNMIQKKCYKPSTIHSWVVVVFEGQGRFNQNVAREMVTGFIEGARSVGMTVNHTDPPIVWENGSGNISSILRRAGGACKEKTGKPPTLIVVVLPEGGNQIYTAVKYFGDVEMGVATQCLKSVKCNRAKLQYWANVMLKVNVKLGGINAVLKDSPLNNPNEPVVVMGADVIHPAPGAEGRPSFASLVSSVDTDCAKYVAYSGAQTGRQELITDLEDMVKNALVTNESYRRGVEKNNKPLHRLIFYRDGVSEGQFEQVLQQELPLIKSACLSVKMNPKITLIIVGKRHHIRMFPQTPNDGDKSGNCQAGTTIDNGLGHPTEFDYYQLSHGGLLGTSRPAHYSVIYDDSKFPADAMQSLSFALAHVYARATRSVSIPAPVYYADIVCARAKNHYAPGTDLDLSDTATVASSRAEDQLQRYKEGFRPLHGNMSKLMYFMPVNFHLSLPRSDVSSILIGFSLIGFSPSPMKSPRVNPLTYSGEVFDVNSVAGNAPENVKRLLGNPRAFYESFQDPSKPPVEYFGKAIEKRMVITEISILEKADEPNKLEGRAVMELVVEQDMVNGGGNIHGGCSAFLIDMASSFALSALNMHRTGNVVPSVSQALNVVYHSPAAIGEKLRLVNTTLTIGARTESVRTEIWNVTHHRLVASGVHIKMMPSQPKPAAL</sequence>
<evidence type="ECO:0000256" key="3">
    <source>
        <dbReference type="SAM" id="MobiDB-lite"/>
    </source>
</evidence>
<dbReference type="InterPro" id="IPR003736">
    <property type="entry name" value="PAAI_dom"/>
</dbReference>
<dbReference type="PROSITE" id="PS50821">
    <property type="entry name" value="PAZ"/>
    <property type="match status" value="1"/>
</dbReference>
<dbReference type="CDD" id="cd03443">
    <property type="entry name" value="PaaI_thioesterase"/>
    <property type="match status" value="1"/>
</dbReference>
<dbReference type="GO" id="GO:0016787">
    <property type="term" value="F:hydrolase activity"/>
    <property type="evidence" value="ECO:0007669"/>
    <property type="project" value="UniProtKB-KW"/>
</dbReference>
<keyword evidence="1" id="KW-0378">Hydrolase</keyword>
<dbReference type="Pfam" id="PF03061">
    <property type="entry name" value="4HBT"/>
    <property type="match status" value="1"/>
</dbReference>
<dbReference type="Proteomes" id="UP000467700">
    <property type="component" value="Unassembled WGS sequence"/>
</dbReference>
<dbReference type="NCBIfam" id="TIGR00369">
    <property type="entry name" value="unchar_dom_1"/>
    <property type="match status" value="1"/>
</dbReference>
<dbReference type="Gene3D" id="2.170.260.10">
    <property type="entry name" value="paz domain"/>
    <property type="match status" value="1"/>
</dbReference>
<dbReference type="Gene3D" id="3.30.420.10">
    <property type="entry name" value="Ribonuclease H-like superfamily/Ribonuclease H"/>
    <property type="match status" value="1"/>
</dbReference>
<evidence type="ECO:0000259" key="4">
    <source>
        <dbReference type="PROSITE" id="PS50821"/>
    </source>
</evidence>
<dbReference type="CDD" id="cd04657">
    <property type="entry name" value="Piwi_ago-like"/>
    <property type="match status" value="1"/>
</dbReference>
<dbReference type="InterPro" id="IPR006683">
    <property type="entry name" value="Thioestr_dom"/>
</dbReference>
<evidence type="ECO:0000313" key="6">
    <source>
        <dbReference type="EMBL" id="CAA7259356.1"/>
    </source>
</evidence>
<comment type="caution">
    <text evidence="6">The sequence shown here is derived from an EMBL/GenBank/DDBJ whole genome shotgun (WGS) entry which is preliminary data.</text>
</comment>
<accession>A0A8S0W6P3</accession>
<dbReference type="Pfam" id="PF16488">
    <property type="entry name" value="ArgoL2"/>
    <property type="match status" value="1"/>
</dbReference>
<evidence type="ECO:0008006" key="8">
    <source>
        <dbReference type="Google" id="ProtNLM"/>
    </source>
</evidence>
<dbReference type="SUPFAM" id="SSF54637">
    <property type="entry name" value="Thioesterase/thiol ester dehydrase-isomerase"/>
    <property type="match status" value="1"/>
</dbReference>
<evidence type="ECO:0000259" key="5">
    <source>
        <dbReference type="PROSITE" id="PS50822"/>
    </source>
</evidence>
<dbReference type="AlphaFoldDB" id="A0A8S0W6P3"/>
<feature type="compositionally biased region" description="Gly residues" evidence="3">
    <location>
        <begin position="9"/>
        <end position="32"/>
    </location>
</feature>
<dbReference type="InterPro" id="IPR036085">
    <property type="entry name" value="PAZ_dom_sf"/>
</dbReference>
<dbReference type="SMART" id="SM00949">
    <property type="entry name" value="PAZ"/>
    <property type="match status" value="1"/>
</dbReference>
<evidence type="ECO:0000256" key="1">
    <source>
        <dbReference type="ARBA" id="ARBA00022801"/>
    </source>
</evidence>
<dbReference type="Gene3D" id="3.10.129.10">
    <property type="entry name" value="Hotdog Thioesterase"/>
    <property type="match status" value="1"/>
</dbReference>
<name>A0A8S0W6P3_CYCAE</name>
<dbReference type="Pfam" id="PF08699">
    <property type="entry name" value="ArgoL1"/>
    <property type="match status" value="1"/>
</dbReference>
<evidence type="ECO:0000313" key="7">
    <source>
        <dbReference type="Proteomes" id="UP000467700"/>
    </source>
</evidence>
<dbReference type="InterPro" id="IPR029069">
    <property type="entry name" value="HotDog_dom_sf"/>
</dbReference>
<dbReference type="Gene3D" id="3.40.50.2300">
    <property type="match status" value="1"/>
</dbReference>
<dbReference type="EMBL" id="CACVBS010000024">
    <property type="protein sequence ID" value="CAA7259356.1"/>
    <property type="molecule type" value="Genomic_DNA"/>
</dbReference>
<gene>
    <name evidence="6" type="ORF">AAE3_LOCUS1688</name>
</gene>
<dbReference type="InterPro" id="IPR014811">
    <property type="entry name" value="ArgoL1"/>
</dbReference>
<evidence type="ECO:0000256" key="2">
    <source>
        <dbReference type="RuleBase" id="RU361178"/>
    </source>
</evidence>
<keyword evidence="7" id="KW-1185">Reference proteome</keyword>
<dbReference type="PROSITE" id="PS50822">
    <property type="entry name" value="PIWI"/>
    <property type="match status" value="1"/>
</dbReference>
<dbReference type="Pfam" id="PF02170">
    <property type="entry name" value="PAZ"/>
    <property type="match status" value="1"/>
</dbReference>
<dbReference type="SMART" id="SM01163">
    <property type="entry name" value="DUF1785"/>
    <property type="match status" value="1"/>
</dbReference>
<dbReference type="InterPro" id="IPR003165">
    <property type="entry name" value="Piwi"/>
</dbReference>
<dbReference type="PANTHER" id="PTHR22891">
    <property type="entry name" value="EUKARYOTIC TRANSLATION INITIATION FACTOR 2C"/>
    <property type="match status" value="1"/>
</dbReference>
<feature type="domain" description="PAZ" evidence="4">
    <location>
        <begin position="268"/>
        <end position="381"/>
    </location>
</feature>
<dbReference type="SUPFAM" id="SSF53098">
    <property type="entry name" value="Ribonuclease H-like"/>
    <property type="match status" value="1"/>
</dbReference>
<organism evidence="6 7">
    <name type="scientific">Cyclocybe aegerita</name>
    <name type="common">Black poplar mushroom</name>
    <name type="synonym">Agrocybe aegerita</name>
    <dbReference type="NCBI Taxonomy" id="1973307"/>
    <lineage>
        <taxon>Eukaryota</taxon>
        <taxon>Fungi</taxon>
        <taxon>Dikarya</taxon>
        <taxon>Basidiomycota</taxon>
        <taxon>Agaricomycotina</taxon>
        <taxon>Agaricomycetes</taxon>
        <taxon>Agaricomycetidae</taxon>
        <taxon>Agaricales</taxon>
        <taxon>Agaricineae</taxon>
        <taxon>Bolbitiaceae</taxon>
        <taxon>Cyclocybe</taxon>
    </lineage>
</organism>
<dbReference type="InterPro" id="IPR003100">
    <property type="entry name" value="PAZ_dom"/>
</dbReference>
<feature type="domain" description="Piwi" evidence="5">
    <location>
        <begin position="556"/>
        <end position="860"/>
    </location>
</feature>
<comment type="similarity">
    <text evidence="2">Belongs to the argonaute family.</text>
</comment>
<dbReference type="Pfam" id="PF02171">
    <property type="entry name" value="Piwi"/>
    <property type="match status" value="1"/>
</dbReference>
<dbReference type="InterPro" id="IPR036397">
    <property type="entry name" value="RNaseH_sf"/>
</dbReference>
<dbReference type="InterPro" id="IPR032472">
    <property type="entry name" value="ArgoL2"/>
</dbReference>
<reference evidence="6 7" key="1">
    <citation type="submission" date="2020-01" db="EMBL/GenBank/DDBJ databases">
        <authorList>
            <person name="Gupta K D."/>
        </authorList>
    </citation>
    <scope>NUCLEOTIDE SEQUENCE [LARGE SCALE GENOMIC DNA]</scope>
</reference>
<feature type="region of interest" description="Disordered" evidence="3">
    <location>
        <begin position="1"/>
        <end position="43"/>
    </location>
</feature>
<dbReference type="Pfam" id="PF16486">
    <property type="entry name" value="ArgoN"/>
    <property type="match status" value="1"/>
</dbReference>
<dbReference type="GO" id="GO:0003723">
    <property type="term" value="F:RNA binding"/>
    <property type="evidence" value="ECO:0007669"/>
    <property type="project" value="InterPro"/>
</dbReference>
<dbReference type="InterPro" id="IPR012337">
    <property type="entry name" value="RNaseH-like_sf"/>
</dbReference>
<dbReference type="InterPro" id="IPR045246">
    <property type="entry name" value="Piwi_ago-like"/>
</dbReference>
<dbReference type="SUPFAM" id="SSF101690">
    <property type="entry name" value="PAZ domain"/>
    <property type="match status" value="1"/>
</dbReference>
<proteinExistence type="inferred from homology"/>
<dbReference type="Pfam" id="PF16487">
    <property type="entry name" value="ArgoMid"/>
    <property type="match status" value="1"/>
</dbReference>
<dbReference type="CDD" id="cd02846">
    <property type="entry name" value="PAZ_argonaute_like"/>
    <property type="match status" value="1"/>
</dbReference>
<dbReference type="InterPro" id="IPR032474">
    <property type="entry name" value="Argonaute_N"/>
</dbReference>